<keyword evidence="1" id="KW-0812">Transmembrane</keyword>
<reference evidence="2 3" key="1">
    <citation type="journal article" date="2017" name="Nat. Commun.">
        <title>Genome assembly with in vitro proximity ligation data and whole-genome triplication in lettuce.</title>
        <authorList>
            <person name="Reyes-Chin-Wo S."/>
            <person name="Wang Z."/>
            <person name="Yang X."/>
            <person name="Kozik A."/>
            <person name="Arikit S."/>
            <person name="Song C."/>
            <person name="Xia L."/>
            <person name="Froenicke L."/>
            <person name="Lavelle D.O."/>
            <person name="Truco M.J."/>
            <person name="Xia R."/>
            <person name="Zhu S."/>
            <person name="Xu C."/>
            <person name="Xu H."/>
            <person name="Xu X."/>
            <person name="Cox K."/>
            <person name="Korf I."/>
            <person name="Meyers B.C."/>
            <person name="Michelmore R.W."/>
        </authorList>
    </citation>
    <scope>NUCLEOTIDE SEQUENCE [LARGE SCALE GENOMIC DNA]</scope>
    <source>
        <strain evidence="3">cv. Salinas</strain>
        <tissue evidence="2">Seedlings</tissue>
    </source>
</reference>
<keyword evidence="1" id="KW-0472">Membrane</keyword>
<protein>
    <submittedName>
        <fullName evidence="2">Uncharacterized protein</fullName>
    </submittedName>
</protein>
<gene>
    <name evidence="2" type="ORF">LSAT_V11C800406480</name>
</gene>
<keyword evidence="3" id="KW-1185">Reference proteome</keyword>
<name>A0A9R1UVJ3_LACSA</name>
<dbReference type="EMBL" id="NBSK02000008">
    <property type="protein sequence ID" value="KAJ0193650.1"/>
    <property type="molecule type" value="Genomic_DNA"/>
</dbReference>
<dbReference type="PANTHER" id="PTHR31587">
    <property type="entry name" value="TRANSMEMBRANE PROTEIN (DUF2215)"/>
    <property type="match status" value="1"/>
</dbReference>
<dbReference type="AlphaFoldDB" id="A0A9R1UVJ3"/>
<accession>A0A9R1UVJ3</accession>
<dbReference type="PANTHER" id="PTHR31587:SF5">
    <property type="entry name" value="NEMP FAMILY, MFS TRANSPORTER SUPERFAMILY"/>
    <property type="match status" value="1"/>
</dbReference>
<evidence type="ECO:0000313" key="3">
    <source>
        <dbReference type="Proteomes" id="UP000235145"/>
    </source>
</evidence>
<organism evidence="2 3">
    <name type="scientific">Lactuca sativa</name>
    <name type="common">Garden lettuce</name>
    <dbReference type="NCBI Taxonomy" id="4236"/>
    <lineage>
        <taxon>Eukaryota</taxon>
        <taxon>Viridiplantae</taxon>
        <taxon>Streptophyta</taxon>
        <taxon>Embryophyta</taxon>
        <taxon>Tracheophyta</taxon>
        <taxon>Spermatophyta</taxon>
        <taxon>Magnoliopsida</taxon>
        <taxon>eudicotyledons</taxon>
        <taxon>Gunneridae</taxon>
        <taxon>Pentapetalae</taxon>
        <taxon>asterids</taxon>
        <taxon>campanulids</taxon>
        <taxon>Asterales</taxon>
        <taxon>Asteraceae</taxon>
        <taxon>Cichorioideae</taxon>
        <taxon>Cichorieae</taxon>
        <taxon>Lactucinae</taxon>
        <taxon>Lactuca</taxon>
    </lineage>
</organism>
<proteinExistence type="predicted"/>
<evidence type="ECO:0000256" key="1">
    <source>
        <dbReference type="SAM" id="Phobius"/>
    </source>
</evidence>
<sequence>MQGILDIRLENTPSSLTKQKSLTHRQQVSVFVVLGIILLGAGFGYWLVRKYIISEDGEVDVAVVVTCIILSTKDTPLAMVAVGSCLGVYYMITKIVRKMPCRIYATLKELSLGMMEKEWNVSFHSNGRFLNECNSFHFLEFMKMNNFVSPKVAYETTTVLQSFSFGFWSSYIEERDFEEFLKNIEDE</sequence>
<keyword evidence="1" id="KW-1133">Transmembrane helix</keyword>
<feature type="transmembrane region" description="Helical" evidence="1">
    <location>
        <begin position="28"/>
        <end position="48"/>
    </location>
</feature>
<feature type="transmembrane region" description="Helical" evidence="1">
    <location>
        <begin position="75"/>
        <end position="92"/>
    </location>
</feature>
<evidence type="ECO:0000313" key="2">
    <source>
        <dbReference type="EMBL" id="KAJ0193650.1"/>
    </source>
</evidence>
<dbReference type="Proteomes" id="UP000235145">
    <property type="component" value="Unassembled WGS sequence"/>
</dbReference>
<comment type="caution">
    <text evidence="2">The sequence shown here is derived from an EMBL/GenBank/DDBJ whole genome shotgun (WGS) entry which is preliminary data.</text>
</comment>